<keyword evidence="5" id="KW-1185">Reference proteome</keyword>
<dbReference type="Proteomes" id="UP001441944">
    <property type="component" value="Unassembled WGS sequence"/>
</dbReference>
<feature type="transmembrane region" description="Helical" evidence="2">
    <location>
        <begin position="35"/>
        <end position="55"/>
    </location>
</feature>
<dbReference type="Gene3D" id="3.60.10.10">
    <property type="entry name" value="Endonuclease/exonuclease/phosphatase"/>
    <property type="match status" value="1"/>
</dbReference>
<protein>
    <submittedName>
        <fullName evidence="4">Endonuclease/exonuclease/phosphatase family protein</fullName>
    </submittedName>
</protein>
<keyword evidence="2" id="KW-0472">Membrane</keyword>
<keyword evidence="4" id="KW-0540">Nuclease</keyword>
<proteinExistence type="predicted"/>
<keyword evidence="4" id="KW-0255">Endonuclease</keyword>
<keyword evidence="4" id="KW-0378">Hydrolase</keyword>
<evidence type="ECO:0000313" key="4">
    <source>
        <dbReference type="EMBL" id="GAA6197828.1"/>
    </source>
</evidence>
<keyword evidence="2" id="KW-1133">Transmembrane helix</keyword>
<feature type="domain" description="Endonuclease/exonuclease/phosphatase" evidence="3">
    <location>
        <begin position="108"/>
        <end position="313"/>
    </location>
</feature>
<evidence type="ECO:0000313" key="5">
    <source>
        <dbReference type="Proteomes" id="UP001441944"/>
    </source>
</evidence>
<comment type="caution">
    <text evidence="4">The sequence shown here is derived from an EMBL/GenBank/DDBJ whole genome shotgun (WGS) entry which is preliminary data.</text>
</comment>
<feature type="transmembrane region" description="Helical" evidence="2">
    <location>
        <begin position="6"/>
        <end position="23"/>
    </location>
</feature>
<sequence length="358" mass="40274">MDLNWALYLAFCAVPLMTLVPLLRHEGWWVRGFEFPAMQIAVVTALSCGACVWVFGWPEGWGLWLPTVLFGCTLFQLGRILPYTRLFPRQIQTARQARPKDQINVLVANVLMTNRNADPLLDLIRTEAPDLILTLETDDWWQQQLAGIEPDYPFTVKQSLDNLYGMHLYSRLPLQDTRIAYLVEEGVPSIHGDVVLRSGTKVRLHCLHPAPPSPTENATSAERDGELLLVARQVDPCAGPVVVMGDLNDVAWSASTRLFQKVSGLLDLRIGRGLFSTFHADYLFMRWPLDHIFCSGDFTLARIRRLGHIGSDHFPIQAVLQHTPRARDLHPEPTATPSEAERAEEKIAQVDADQTALL</sequence>
<dbReference type="InterPro" id="IPR005135">
    <property type="entry name" value="Endo/exonuclease/phosphatase"/>
</dbReference>
<feature type="region of interest" description="Disordered" evidence="1">
    <location>
        <begin position="325"/>
        <end position="346"/>
    </location>
</feature>
<dbReference type="SUPFAM" id="SSF56219">
    <property type="entry name" value="DNase I-like"/>
    <property type="match status" value="1"/>
</dbReference>
<keyword evidence="2" id="KW-0812">Transmembrane</keyword>
<evidence type="ECO:0000259" key="3">
    <source>
        <dbReference type="Pfam" id="PF03372"/>
    </source>
</evidence>
<dbReference type="GO" id="GO:0004519">
    <property type="term" value="F:endonuclease activity"/>
    <property type="evidence" value="ECO:0007669"/>
    <property type="project" value="UniProtKB-KW"/>
</dbReference>
<dbReference type="RefSeq" id="WP_353401595.1">
    <property type="nucleotide sequence ID" value="NZ_BAABWU010000015.1"/>
</dbReference>
<evidence type="ECO:0000256" key="2">
    <source>
        <dbReference type="SAM" id="Phobius"/>
    </source>
</evidence>
<organism evidence="4 5">
    <name type="scientific">Pseudophaeobacter arcticus</name>
    <dbReference type="NCBI Taxonomy" id="385492"/>
    <lineage>
        <taxon>Bacteria</taxon>
        <taxon>Pseudomonadati</taxon>
        <taxon>Pseudomonadota</taxon>
        <taxon>Alphaproteobacteria</taxon>
        <taxon>Rhodobacterales</taxon>
        <taxon>Paracoccaceae</taxon>
        <taxon>Pseudophaeobacter</taxon>
    </lineage>
</organism>
<dbReference type="InterPro" id="IPR036691">
    <property type="entry name" value="Endo/exonu/phosph_ase_sf"/>
</dbReference>
<feature type="transmembrane region" description="Helical" evidence="2">
    <location>
        <begin position="61"/>
        <end position="81"/>
    </location>
</feature>
<reference evidence="4 5" key="1">
    <citation type="submission" date="2024-04" db="EMBL/GenBank/DDBJ databases">
        <title>Draft genome sequence of Pseudophaeobacter arcticus NBRC 116598.</title>
        <authorList>
            <person name="Miyakawa T."/>
            <person name="Kusuya Y."/>
            <person name="Miura T."/>
        </authorList>
    </citation>
    <scope>NUCLEOTIDE SEQUENCE [LARGE SCALE GENOMIC DNA]</scope>
    <source>
        <strain evidence="4 5">SU-CL00105</strain>
    </source>
</reference>
<dbReference type="EMBL" id="BAABWU010000015">
    <property type="protein sequence ID" value="GAA6197828.1"/>
    <property type="molecule type" value="Genomic_DNA"/>
</dbReference>
<accession>A0ABQ0APQ3</accession>
<gene>
    <name evidence="4" type="ORF">NBRC116598_32730</name>
</gene>
<dbReference type="Pfam" id="PF03372">
    <property type="entry name" value="Exo_endo_phos"/>
    <property type="match status" value="1"/>
</dbReference>
<evidence type="ECO:0000256" key="1">
    <source>
        <dbReference type="SAM" id="MobiDB-lite"/>
    </source>
</evidence>
<name>A0ABQ0APQ3_9RHOB</name>